<name>A0A098EIE9_9BACL</name>
<dbReference type="Proteomes" id="UP000043699">
    <property type="component" value="Unassembled WGS sequence"/>
</dbReference>
<dbReference type="GO" id="GO:0046491">
    <property type="term" value="P:L-methylmalonyl-CoA metabolic process"/>
    <property type="evidence" value="ECO:0007669"/>
    <property type="project" value="TreeGrafter"/>
</dbReference>
<dbReference type="AlphaFoldDB" id="A0A098EIE9"/>
<protein>
    <submittedName>
        <fullName evidence="3">Glyoxalase I</fullName>
    </submittedName>
</protein>
<dbReference type="InterPro" id="IPR004360">
    <property type="entry name" value="Glyas_Fos-R_dOase_dom"/>
</dbReference>
<accession>A0A098EIE9</accession>
<dbReference type="EMBL" id="CCXS01000001">
    <property type="protein sequence ID" value="CEG21582.1"/>
    <property type="molecule type" value="Genomic_DNA"/>
</dbReference>
<dbReference type="RefSeq" id="WP_052650182.1">
    <property type="nucleotide sequence ID" value="NZ_CCXS01000001.1"/>
</dbReference>
<sequence length="156" mass="17893">MGEITHIGLAVPDLDQAIDWYSKVFGFYTLAGPFEFEAVEADEENMTQDLQGTDIQKMRNAHLMSHNGIGIELFEFQQPAFNDETPPLHKGFFHICLIVDNLVESIERIVQHGGKQRSKIWQTTKGKPHFLVYTEDPFGNIIELYTRNTSEMYANK</sequence>
<feature type="domain" description="VOC" evidence="2">
    <location>
        <begin position="3"/>
        <end position="147"/>
    </location>
</feature>
<dbReference type="InterPro" id="IPR051785">
    <property type="entry name" value="MMCE/EMCE_epimerase"/>
</dbReference>
<reference evidence="3 4" key="1">
    <citation type="submission" date="2014-09" db="EMBL/GenBank/DDBJ databases">
        <authorList>
            <person name="Urmite Genomes Urmite Genomes"/>
        </authorList>
    </citation>
    <scope>NUCLEOTIDE SEQUENCE [LARGE SCALE GENOMIC DNA]</scope>
    <source>
        <strain evidence="3 4">ES2</strain>
    </source>
</reference>
<organism evidence="3 4">
    <name type="scientific">Planococcus massiliensis</name>
    <dbReference type="NCBI Taxonomy" id="1499687"/>
    <lineage>
        <taxon>Bacteria</taxon>
        <taxon>Bacillati</taxon>
        <taxon>Bacillota</taxon>
        <taxon>Bacilli</taxon>
        <taxon>Bacillales</taxon>
        <taxon>Caryophanaceae</taxon>
        <taxon>Planococcus</taxon>
    </lineage>
</organism>
<dbReference type="OrthoDB" id="2613830at2"/>
<dbReference type="PANTHER" id="PTHR43048">
    <property type="entry name" value="METHYLMALONYL-COA EPIMERASE"/>
    <property type="match status" value="1"/>
</dbReference>
<keyword evidence="1" id="KW-0479">Metal-binding</keyword>
<dbReference type="PROSITE" id="PS51819">
    <property type="entry name" value="VOC"/>
    <property type="match status" value="1"/>
</dbReference>
<dbReference type="Gene3D" id="3.10.180.10">
    <property type="entry name" value="2,3-Dihydroxybiphenyl 1,2-Dioxygenase, domain 1"/>
    <property type="match status" value="1"/>
</dbReference>
<dbReference type="InterPro" id="IPR029068">
    <property type="entry name" value="Glyas_Bleomycin-R_OHBP_Dase"/>
</dbReference>
<proteinExistence type="predicted"/>
<dbReference type="GO" id="GO:0004493">
    <property type="term" value="F:methylmalonyl-CoA epimerase activity"/>
    <property type="evidence" value="ECO:0007669"/>
    <property type="project" value="TreeGrafter"/>
</dbReference>
<dbReference type="InterPro" id="IPR037523">
    <property type="entry name" value="VOC_core"/>
</dbReference>
<dbReference type="STRING" id="1499687.BN1080_00494"/>
<dbReference type="Pfam" id="PF00903">
    <property type="entry name" value="Glyoxalase"/>
    <property type="match status" value="1"/>
</dbReference>
<evidence type="ECO:0000313" key="3">
    <source>
        <dbReference type="EMBL" id="CEG21582.1"/>
    </source>
</evidence>
<evidence type="ECO:0000256" key="1">
    <source>
        <dbReference type="ARBA" id="ARBA00022723"/>
    </source>
</evidence>
<dbReference type="GO" id="GO:0046872">
    <property type="term" value="F:metal ion binding"/>
    <property type="evidence" value="ECO:0007669"/>
    <property type="project" value="UniProtKB-KW"/>
</dbReference>
<gene>
    <name evidence="3" type="ORF">BN1080_00494</name>
</gene>
<keyword evidence="4" id="KW-1185">Reference proteome</keyword>
<dbReference type="SUPFAM" id="SSF54593">
    <property type="entry name" value="Glyoxalase/Bleomycin resistance protein/Dihydroxybiphenyl dioxygenase"/>
    <property type="match status" value="1"/>
</dbReference>
<evidence type="ECO:0000313" key="4">
    <source>
        <dbReference type="Proteomes" id="UP000043699"/>
    </source>
</evidence>
<dbReference type="PANTHER" id="PTHR43048:SF6">
    <property type="entry name" value="BLR8189 PROTEIN"/>
    <property type="match status" value="1"/>
</dbReference>
<evidence type="ECO:0000259" key="2">
    <source>
        <dbReference type="PROSITE" id="PS51819"/>
    </source>
</evidence>